<evidence type="ECO:0000313" key="2">
    <source>
        <dbReference type="Proteomes" id="UP000248863"/>
    </source>
</evidence>
<dbReference type="EMBL" id="NPEU01000114">
    <property type="protein sequence ID" value="RAI38647.1"/>
    <property type="molecule type" value="Genomic_DNA"/>
</dbReference>
<protein>
    <submittedName>
        <fullName evidence="1">Uncharacterized protein</fullName>
    </submittedName>
</protein>
<keyword evidence="2" id="KW-1185">Reference proteome</keyword>
<accession>A0A327KJH7</accession>
<proteinExistence type="predicted"/>
<dbReference type="OrthoDB" id="2375382at2"/>
<dbReference type="Proteomes" id="UP000248863">
    <property type="component" value="Unassembled WGS sequence"/>
</dbReference>
<reference evidence="1 2" key="1">
    <citation type="submission" date="2017-07" db="EMBL/GenBank/DDBJ databases">
        <title>Draft Genome Sequences of Select Purple Nonsulfur Bacteria.</title>
        <authorList>
            <person name="Lasarre B."/>
            <person name="Mckinlay J.B."/>
        </authorList>
    </citation>
    <scope>NUCLEOTIDE SEQUENCE [LARGE SCALE GENOMIC DNA]</scope>
    <source>
        <strain evidence="1 2">DSM 11907</strain>
    </source>
</reference>
<sequence length="157" mass="17840">MWIVMTIRAEPASLRATTPADRPHLRGRQRKLRKSVDFATHAQASSYQKPLWLTRWEFRSEADCDSLGAGGFAPWRQRLLCGRISRRPICGVAAASKNANQSRRLLSLAAVRDGMNRTEAARIGGKDRQTLRDWVHRFNTRGRTGFWTSHRMARAPG</sequence>
<name>A0A327KJH7_9BRAD</name>
<organism evidence="1 2">
    <name type="scientific">Rhodoplanes elegans</name>
    <dbReference type="NCBI Taxonomy" id="29408"/>
    <lineage>
        <taxon>Bacteria</taxon>
        <taxon>Pseudomonadati</taxon>
        <taxon>Pseudomonadota</taxon>
        <taxon>Alphaproteobacteria</taxon>
        <taxon>Hyphomicrobiales</taxon>
        <taxon>Nitrobacteraceae</taxon>
        <taxon>Rhodoplanes</taxon>
    </lineage>
</organism>
<dbReference type="Pfam" id="PF13551">
    <property type="entry name" value="HTH_29"/>
    <property type="match status" value="1"/>
</dbReference>
<dbReference type="AlphaFoldDB" id="A0A327KJH7"/>
<evidence type="ECO:0000313" key="1">
    <source>
        <dbReference type="EMBL" id="RAI38647.1"/>
    </source>
</evidence>
<comment type="caution">
    <text evidence="1">The sequence shown here is derived from an EMBL/GenBank/DDBJ whole genome shotgun (WGS) entry which is preliminary data.</text>
</comment>
<gene>
    <name evidence="1" type="ORF">CH338_11945</name>
</gene>